<evidence type="ECO:0000313" key="2">
    <source>
        <dbReference type="EMBL" id="KAK4188553.1"/>
    </source>
</evidence>
<gene>
    <name evidence="2" type="ORF">QBC35DRAFT_549283</name>
</gene>
<evidence type="ECO:0000256" key="1">
    <source>
        <dbReference type="SAM" id="MobiDB-lite"/>
    </source>
</evidence>
<feature type="compositionally biased region" description="Basic and acidic residues" evidence="1">
    <location>
        <begin position="107"/>
        <end position="122"/>
    </location>
</feature>
<reference evidence="2" key="2">
    <citation type="submission" date="2023-05" db="EMBL/GenBank/DDBJ databases">
        <authorList>
            <consortium name="Lawrence Berkeley National Laboratory"/>
            <person name="Steindorff A."/>
            <person name="Hensen N."/>
            <person name="Bonometti L."/>
            <person name="Westerberg I."/>
            <person name="Brannstrom I.O."/>
            <person name="Guillou S."/>
            <person name="Cros-Aarteil S."/>
            <person name="Calhoun S."/>
            <person name="Haridas S."/>
            <person name="Kuo A."/>
            <person name="Mondo S."/>
            <person name="Pangilinan J."/>
            <person name="Riley R."/>
            <person name="Labutti K."/>
            <person name="Andreopoulos B."/>
            <person name="Lipzen A."/>
            <person name="Chen C."/>
            <person name="Yanf M."/>
            <person name="Daum C."/>
            <person name="Ng V."/>
            <person name="Clum A."/>
            <person name="Ohm R."/>
            <person name="Martin F."/>
            <person name="Silar P."/>
            <person name="Natvig D."/>
            <person name="Lalanne C."/>
            <person name="Gautier V."/>
            <person name="Ament-Velasquez S.L."/>
            <person name="Kruys A."/>
            <person name="Hutchinson M.I."/>
            <person name="Powell A.J."/>
            <person name="Barry K."/>
            <person name="Miller A.N."/>
            <person name="Grigoriev I.V."/>
            <person name="Debuchy R."/>
            <person name="Gladieux P."/>
            <person name="Thoren M.H."/>
            <person name="Johannesson H."/>
        </authorList>
    </citation>
    <scope>NUCLEOTIDE SEQUENCE</scope>
    <source>
        <strain evidence="2">PSN309</strain>
    </source>
</reference>
<evidence type="ECO:0000313" key="3">
    <source>
        <dbReference type="Proteomes" id="UP001302126"/>
    </source>
</evidence>
<comment type="caution">
    <text evidence="2">The sequence shown here is derived from an EMBL/GenBank/DDBJ whole genome shotgun (WGS) entry which is preliminary data.</text>
</comment>
<feature type="region of interest" description="Disordered" evidence="1">
    <location>
        <begin position="107"/>
        <end position="136"/>
    </location>
</feature>
<name>A0AAN6WUD8_9PEZI</name>
<sequence>MPPLPHPLALLRRRKTQTTQKSLRKRLRVAFNLLLLMSVVYWTAHKVTLLSPRSQQHHDPKAAATEKSWAALHPWSWTLPDVIGVNRQNDERAKLRQRDWLQKKRLGEQKRGKMQFQEKQENGEGNQEGEGEGKQYELVRLDDALEAPVDVPPSLEEEKGKMVYVEVQTSEGSELDIAKGRNVLKIEEKEEVSSELRRSV</sequence>
<accession>A0AAN6WUD8</accession>
<reference evidence="2" key="1">
    <citation type="journal article" date="2023" name="Mol. Phylogenet. Evol.">
        <title>Genome-scale phylogeny and comparative genomics of the fungal order Sordariales.</title>
        <authorList>
            <person name="Hensen N."/>
            <person name="Bonometti L."/>
            <person name="Westerberg I."/>
            <person name="Brannstrom I.O."/>
            <person name="Guillou S."/>
            <person name="Cros-Aarteil S."/>
            <person name="Calhoun S."/>
            <person name="Haridas S."/>
            <person name="Kuo A."/>
            <person name="Mondo S."/>
            <person name="Pangilinan J."/>
            <person name="Riley R."/>
            <person name="LaButti K."/>
            <person name="Andreopoulos B."/>
            <person name="Lipzen A."/>
            <person name="Chen C."/>
            <person name="Yan M."/>
            <person name="Daum C."/>
            <person name="Ng V."/>
            <person name="Clum A."/>
            <person name="Steindorff A."/>
            <person name="Ohm R.A."/>
            <person name="Martin F."/>
            <person name="Silar P."/>
            <person name="Natvig D.O."/>
            <person name="Lalanne C."/>
            <person name="Gautier V."/>
            <person name="Ament-Velasquez S.L."/>
            <person name="Kruys A."/>
            <person name="Hutchinson M.I."/>
            <person name="Powell A.J."/>
            <person name="Barry K."/>
            <person name="Miller A.N."/>
            <person name="Grigoriev I.V."/>
            <person name="Debuchy R."/>
            <person name="Gladieux P."/>
            <person name="Hiltunen Thoren M."/>
            <person name="Johannesson H."/>
        </authorList>
    </citation>
    <scope>NUCLEOTIDE SEQUENCE</scope>
    <source>
        <strain evidence="2">PSN309</strain>
    </source>
</reference>
<proteinExistence type="predicted"/>
<dbReference type="EMBL" id="MU864387">
    <property type="protein sequence ID" value="KAK4188553.1"/>
    <property type="molecule type" value="Genomic_DNA"/>
</dbReference>
<protein>
    <submittedName>
        <fullName evidence="2">Uncharacterized protein</fullName>
    </submittedName>
</protein>
<dbReference type="AlphaFoldDB" id="A0AAN6WUD8"/>
<dbReference type="Proteomes" id="UP001302126">
    <property type="component" value="Unassembled WGS sequence"/>
</dbReference>
<keyword evidence="3" id="KW-1185">Reference proteome</keyword>
<organism evidence="2 3">
    <name type="scientific">Podospora australis</name>
    <dbReference type="NCBI Taxonomy" id="1536484"/>
    <lineage>
        <taxon>Eukaryota</taxon>
        <taxon>Fungi</taxon>
        <taxon>Dikarya</taxon>
        <taxon>Ascomycota</taxon>
        <taxon>Pezizomycotina</taxon>
        <taxon>Sordariomycetes</taxon>
        <taxon>Sordariomycetidae</taxon>
        <taxon>Sordariales</taxon>
        <taxon>Podosporaceae</taxon>
        <taxon>Podospora</taxon>
    </lineage>
</organism>